<dbReference type="EMBL" id="SFCI01000751">
    <property type="protein sequence ID" value="TFY78095.1"/>
    <property type="molecule type" value="Genomic_DNA"/>
</dbReference>
<protein>
    <recommendedName>
        <fullName evidence="9">G-patch domain-containing protein</fullName>
    </recommendedName>
</protein>
<evidence type="ECO:0000256" key="1">
    <source>
        <dbReference type="ARBA" id="ARBA00004123"/>
    </source>
</evidence>
<feature type="compositionally biased region" description="Pro residues" evidence="8">
    <location>
        <begin position="209"/>
        <end position="224"/>
    </location>
</feature>
<feature type="region of interest" description="Disordered" evidence="8">
    <location>
        <begin position="1"/>
        <end position="259"/>
    </location>
</feature>
<keyword evidence="5" id="KW-0508">mRNA splicing</keyword>
<feature type="compositionally biased region" description="Low complexity" evidence="8">
    <location>
        <begin position="198"/>
        <end position="208"/>
    </location>
</feature>
<feature type="compositionally biased region" description="Acidic residues" evidence="8">
    <location>
        <begin position="117"/>
        <end position="146"/>
    </location>
</feature>
<evidence type="ECO:0000256" key="5">
    <source>
        <dbReference type="ARBA" id="ARBA00023187"/>
    </source>
</evidence>
<keyword evidence="4" id="KW-0747">Spliceosome</keyword>
<comment type="similarity">
    <text evidence="2">Belongs to the TFP11/STIP family.</text>
</comment>
<dbReference type="InterPro" id="IPR000467">
    <property type="entry name" value="G_patch_dom"/>
</dbReference>
<evidence type="ECO:0000256" key="2">
    <source>
        <dbReference type="ARBA" id="ARBA00010900"/>
    </source>
</evidence>
<dbReference type="PROSITE" id="PS50174">
    <property type="entry name" value="G_PATCH"/>
    <property type="match status" value="1"/>
</dbReference>
<evidence type="ECO:0000313" key="11">
    <source>
        <dbReference type="Proteomes" id="UP000298061"/>
    </source>
</evidence>
<feature type="region of interest" description="Disordered" evidence="8">
    <location>
        <begin position="832"/>
        <end position="855"/>
    </location>
</feature>
<dbReference type="SMART" id="SM00443">
    <property type="entry name" value="G_patch"/>
    <property type="match status" value="1"/>
</dbReference>
<dbReference type="PANTHER" id="PTHR23329:SF1">
    <property type="entry name" value="TUFTELIN-INTERACTING PROTEIN 11"/>
    <property type="match status" value="1"/>
</dbReference>
<feature type="domain" description="G-patch" evidence="9">
    <location>
        <begin position="267"/>
        <end position="313"/>
    </location>
</feature>
<evidence type="ECO:0000256" key="7">
    <source>
        <dbReference type="SAM" id="Coils"/>
    </source>
</evidence>
<comment type="subcellular location">
    <subcellularLocation>
        <location evidence="1">Nucleus</location>
    </subcellularLocation>
</comment>
<feature type="compositionally biased region" description="Basic and acidic residues" evidence="8">
    <location>
        <begin position="80"/>
        <end position="90"/>
    </location>
</feature>
<dbReference type="GO" id="GO:0003676">
    <property type="term" value="F:nucleic acid binding"/>
    <property type="evidence" value="ECO:0007669"/>
    <property type="project" value="InterPro"/>
</dbReference>
<sequence length="944" mass="105417">MGRRKRAFLDDGDSDSSAGSELDETPGNFDDADPDARAERELFENPYRQKRRRPNGKEDALYGVFAEDSEDEGFGRKKQKAEPSKRRDWAKAPAFVSSKTDVKETTEIDMEMQMGPEEVEEEGVGAEELDGEEDEDENEEMEEDESEPSRAPSPRVRDEEEEEEEEAERPRVGGLGLGASKTKPPTSFSGFTKSGIGASRPAATSQSPAPSPAPAQATPLPPNLPSAFGASTRIQRAFVRDNAGSSETSRAATPLPAAEQRHFSKLQSTFGARMLAKMGWQAGTGLGASGAGIVTPVETKLRPKGMGIAFRGFTERTAQAKLEAKRRGEAVSEEEEEEEEGPRKPRKGKVGEQVKKSDAWKKPKKVKTKVVYKTYEEIVAEAGQEAGSAGVGIIIDATGATPREVASLAEVSMASWTPSTEAERIPEVRHNLRLIVDAAKGDLDALAREAKEIQQRRAVIQAEDLRLRKKVEEEAELISRLQQVHLIADDIKSQARELASVYEATLEPFSPHFEKLLAQFPREFEKYRLDEIVVAAIAPIVRRMLSQWSPLEDPNALLPTFRRWRRALKLSDNEQKAPRTEIDIYGGRTVQEVTPVVEVPMTPFESLLWNAWLPKPAVRLYEAWSTFLPPFIKDNILDQLILPKVSQAVADWSRKETVSLKTLVFPWLPHVGLRLEDVLNDARRKLKGILRSWTATEAIPKDLATWREVFNAGDWDAMLLKYVVPKLGATLREDFTINPRQQDMAPLRRVLDWEPLLRPSILAQLLESGFFPKWLDVLHIWLTQPRPSFEEVAQWYAYWKSVFSENVQNLPAVKDGFTGGLQLMNKAIELGPDAPTKLPKPDHHRRRDELPPAKAKKVPARVQEITFRSIVEEFAAAHNLMFVPTGRAHELSRMPLYRVSQTADGKGGVLVYILDDAVWAPNAEGDYRAISLETMALRATKGGA</sequence>
<evidence type="ECO:0000313" key="10">
    <source>
        <dbReference type="EMBL" id="TFY78095.1"/>
    </source>
</evidence>
<dbReference type="Pfam" id="PF01585">
    <property type="entry name" value="G-patch"/>
    <property type="match status" value="1"/>
</dbReference>
<evidence type="ECO:0000259" key="9">
    <source>
        <dbReference type="PROSITE" id="PS50174"/>
    </source>
</evidence>
<evidence type="ECO:0000256" key="3">
    <source>
        <dbReference type="ARBA" id="ARBA00022664"/>
    </source>
</evidence>
<name>A0A4Y9ZU31_9AGAM</name>
<keyword evidence="7" id="KW-0175">Coiled coil</keyword>
<keyword evidence="6" id="KW-0539">Nucleus</keyword>
<keyword evidence="3" id="KW-0507">mRNA processing</keyword>
<dbReference type="STRING" id="135208.A0A4Y9ZU31"/>
<dbReference type="Pfam" id="PF07842">
    <property type="entry name" value="GCFC"/>
    <property type="match status" value="1"/>
</dbReference>
<dbReference type="OrthoDB" id="4822at2759"/>
<dbReference type="GO" id="GO:0000390">
    <property type="term" value="P:spliceosomal complex disassembly"/>
    <property type="evidence" value="ECO:0007669"/>
    <property type="project" value="InterPro"/>
</dbReference>
<gene>
    <name evidence="10" type="ORF">EWM64_g5918</name>
</gene>
<comment type="caution">
    <text evidence="10">The sequence shown here is derived from an EMBL/GenBank/DDBJ whole genome shotgun (WGS) entry which is preliminary data.</text>
</comment>
<feature type="compositionally biased region" description="Basic and acidic residues" evidence="8">
    <location>
        <begin position="34"/>
        <end position="43"/>
    </location>
</feature>
<dbReference type="InterPro" id="IPR045211">
    <property type="entry name" value="TFP11/STIP/Ntr1"/>
</dbReference>
<proteinExistence type="inferred from homology"/>
<dbReference type="InterPro" id="IPR022783">
    <property type="entry name" value="GCFC_dom"/>
</dbReference>
<accession>A0A4Y9ZU31</accession>
<organism evidence="10 11">
    <name type="scientific">Hericium alpestre</name>
    <dbReference type="NCBI Taxonomy" id="135208"/>
    <lineage>
        <taxon>Eukaryota</taxon>
        <taxon>Fungi</taxon>
        <taxon>Dikarya</taxon>
        <taxon>Basidiomycota</taxon>
        <taxon>Agaricomycotina</taxon>
        <taxon>Agaricomycetes</taxon>
        <taxon>Russulales</taxon>
        <taxon>Hericiaceae</taxon>
        <taxon>Hericium</taxon>
    </lineage>
</organism>
<dbReference type="AlphaFoldDB" id="A0A4Y9ZU31"/>
<feature type="region of interest" description="Disordered" evidence="8">
    <location>
        <begin position="320"/>
        <end position="357"/>
    </location>
</feature>
<feature type="compositionally biased region" description="Acidic residues" evidence="8">
    <location>
        <begin position="331"/>
        <end position="340"/>
    </location>
</feature>
<dbReference type="PANTHER" id="PTHR23329">
    <property type="entry name" value="TUFTELIN-INTERACTING PROTEIN 11-RELATED"/>
    <property type="match status" value="1"/>
</dbReference>
<reference evidence="10 11" key="1">
    <citation type="submission" date="2019-02" db="EMBL/GenBank/DDBJ databases">
        <title>Genome sequencing of the rare red list fungi Hericium alpestre (H. flagellum).</title>
        <authorList>
            <person name="Buettner E."/>
            <person name="Kellner H."/>
        </authorList>
    </citation>
    <scope>NUCLEOTIDE SEQUENCE [LARGE SCALE GENOMIC DNA]</scope>
    <source>
        <strain evidence="10 11">DSM 108284</strain>
    </source>
</reference>
<feature type="compositionally biased region" description="Polar residues" evidence="8">
    <location>
        <begin position="183"/>
        <end position="192"/>
    </location>
</feature>
<evidence type="ECO:0000256" key="4">
    <source>
        <dbReference type="ARBA" id="ARBA00022728"/>
    </source>
</evidence>
<dbReference type="InterPro" id="IPR022159">
    <property type="entry name" value="STIP/TFIP11_N"/>
</dbReference>
<dbReference type="Pfam" id="PF12457">
    <property type="entry name" value="TIP_N"/>
    <property type="match status" value="1"/>
</dbReference>
<keyword evidence="11" id="KW-1185">Reference proteome</keyword>
<dbReference type="GO" id="GO:0071008">
    <property type="term" value="C:U2-type post-mRNA release spliceosomal complex"/>
    <property type="evidence" value="ECO:0007669"/>
    <property type="project" value="TreeGrafter"/>
</dbReference>
<dbReference type="Proteomes" id="UP000298061">
    <property type="component" value="Unassembled WGS sequence"/>
</dbReference>
<evidence type="ECO:0000256" key="6">
    <source>
        <dbReference type="ARBA" id="ARBA00023242"/>
    </source>
</evidence>
<feature type="coiled-coil region" evidence="7">
    <location>
        <begin position="436"/>
        <end position="463"/>
    </location>
</feature>
<evidence type="ECO:0000256" key="8">
    <source>
        <dbReference type="SAM" id="MobiDB-lite"/>
    </source>
</evidence>